<dbReference type="PANTHER" id="PTHR24567">
    <property type="entry name" value="CRP FAMILY TRANSCRIPTIONAL REGULATORY PROTEIN"/>
    <property type="match status" value="1"/>
</dbReference>
<comment type="caution">
    <text evidence="5">The sequence shown here is derived from an EMBL/GenBank/DDBJ whole genome shotgun (WGS) entry which is preliminary data.</text>
</comment>
<keyword evidence="6" id="KW-1185">Reference proteome</keyword>
<dbReference type="InterPro" id="IPR014710">
    <property type="entry name" value="RmlC-like_jellyroll"/>
</dbReference>
<dbReference type="CDD" id="cd00092">
    <property type="entry name" value="HTH_CRP"/>
    <property type="match status" value="1"/>
</dbReference>
<organism evidence="5 6">
    <name type="scientific">Rhizobium helianthi</name>
    <dbReference type="NCBI Taxonomy" id="1132695"/>
    <lineage>
        <taxon>Bacteria</taxon>
        <taxon>Pseudomonadati</taxon>
        <taxon>Pseudomonadota</taxon>
        <taxon>Alphaproteobacteria</taxon>
        <taxon>Hyphomicrobiales</taxon>
        <taxon>Rhizobiaceae</taxon>
        <taxon>Rhizobium/Agrobacterium group</taxon>
        <taxon>Rhizobium</taxon>
    </lineage>
</organism>
<dbReference type="Proteomes" id="UP001597322">
    <property type="component" value="Unassembled WGS sequence"/>
</dbReference>
<dbReference type="PRINTS" id="PR00034">
    <property type="entry name" value="HTHCRP"/>
</dbReference>
<evidence type="ECO:0000256" key="1">
    <source>
        <dbReference type="ARBA" id="ARBA00023015"/>
    </source>
</evidence>
<dbReference type="PROSITE" id="PS51063">
    <property type="entry name" value="HTH_CRP_2"/>
    <property type="match status" value="1"/>
</dbReference>
<reference evidence="6" key="1">
    <citation type="journal article" date="2019" name="Int. J. Syst. Evol. Microbiol.">
        <title>The Global Catalogue of Microorganisms (GCM) 10K type strain sequencing project: providing services to taxonomists for standard genome sequencing and annotation.</title>
        <authorList>
            <consortium name="The Broad Institute Genomics Platform"/>
            <consortium name="The Broad Institute Genome Sequencing Center for Infectious Disease"/>
            <person name="Wu L."/>
            <person name="Ma J."/>
        </authorList>
    </citation>
    <scope>NUCLEOTIDE SEQUENCE [LARGE SCALE GENOMIC DNA]</scope>
    <source>
        <strain evidence="6">CG52</strain>
    </source>
</reference>
<accession>A0ABW4M0S9</accession>
<dbReference type="InterPro" id="IPR018335">
    <property type="entry name" value="Tscrpt_reg_HTH_Crp-type_CS"/>
</dbReference>
<dbReference type="Pfam" id="PF00027">
    <property type="entry name" value="cNMP_binding"/>
    <property type="match status" value="1"/>
</dbReference>
<dbReference type="CDD" id="cd00038">
    <property type="entry name" value="CAP_ED"/>
    <property type="match status" value="1"/>
</dbReference>
<dbReference type="InterPro" id="IPR036388">
    <property type="entry name" value="WH-like_DNA-bd_sf"/>
</dbReference>
<dbReference type="RefSeq" id="WP_377397188.1">
    <property type="nucleotide sequence ID" value="NZ_JBHUEQ010000004.1"/>
</dbReference>
<name>A0ABW4M0S9_9HYPH</name>
<keyword evidence="1" id="KW-0805">Transcription regulation</keyword>
<evidence type="ECO:0000256" key="3">
    <source>
        <dbReference type="ARBA" id="ARBA00023163"/>
    </source>
</evidence>
<dbReference type="SMART" id="SM00100">
    <property type="entry name" value="cNMP"/>
    <property type="match status" value="1"/>
</dbReference>
<gene>
    <name evidence="5" type="ORF">ACFSE1_04950</name>
</gene>
<dbReference type="EMBL" id="JBHUEQ010000004">
    <property type="protein sequence ID" value="MFD1744804.1"/>
    <property type="molecule type" value="Genomic_DNA"/>
</dbReference>
<dbReference type="SUPFAM" id="SSF51206">
    <property type="entry name" value="cAMP-binding domain-like"/>
    <property type="match status" value="1"/>
</dbReference>
<dbReference type="InterPro" id="IPR050397">
    <property type="entry name" value="Env_Response_Regulators"/>
</dbReference>
<dbReference type="PANTHER" id="PTHR24567:SF75">
    <property type="entry name" value="FUMARATE AND NITRATE REDUCTION REGULATORY PROTEIN"/>
    <property type="match status" value="1"/>
</dbReference>
<dbReference type="Gene3D" id="1.10.10.10">
    <property type="entry name" value="Winged helix-like DNA-binding domain superfamily/Winged helix DNA-binding domain"/>
    <property type="match status" value="1"/>
</dbReference>
<evidence type="ECO:0000256" key="2">
    <source>
        <dbReference type="ARBA" id="ARBA00023125"/>
    </source>
</evidence>
<proteinExistence type="predicted"/>
<dbReference type="InterPro" id="IPR012318">
    <property type="entry name" value="HTH_CRP"/>
</dbReference>
<dbReference type="SUPFAM" id="SSF46785">
    <property type="entry name" value="Winged helix' DNA-binding domain"/>
    <property type="match status" value="1"/>
</dbReference>
<evidence type="ECO:0000313" key="5">
    <source>
        <dbReference type="EMBL" id="MFD1744804.1"/>
    </source>
</evidence>
<dbReference type="Pfam" id="PF13545">
    <property type="entry name" value="HTH_Crp_2"/>
    <property type="match status" value="1"/>
</dbReference>
<dbReference type="PROSITE" id="PS00042">
    <property type="entry name" value="HTH_CRP_1"/>
    <property type="match status" value="1"/>
</dbReference>
<evidence type="ECO:0000259" key="4">
    <source>
        <dbReference type="PROSITE" id="PS51063"/>
    </source>
</evidence>
<dbReference type="SMART" id="SM00419">
    <property type="entry name" value="HTH_CRP"/>
    <property type="match status" value="1"/>
</dbReference>
<feature type="domain" description="HTH crp-type" evidence="4">
    <location>
        <begin position="171"/>
        <end position="246"/>
    </location>
</feature>
<evidence type="ECO:0000313" key="6">
    <source>
        <dbReference type="Proteomes" id="UP001597322"/>
    </source>
</evidence>
<dbReference type="Gene3D" id="2.60.120.10">
    <property type="entry name" value="Jelly Rolls"/>
    <property type="match status" value="1"/>
</dbReference>
<sequence length="253" mass="28222">MGRLAESRYNGPAMDITRSDIHNCELPDLCKACEVRHKGMCGALNATELSYLSKHTRQLSQPAGEELVGESTEVQAYDNIMRGVVKLSKTLEDGRQQIVGLQFAPDLVGRLYASESPLTAESASSVELCRVPRAILERLIEGNPTLRKRLMDQSLRELDEARDWMVTLGRKSAAEKVASLLLLIATHLDPDAEGERRVFDLPVSRLDIADYLGLTIETVSRNFTRLKTDRIIQITANRHIEVLSLTRLRARAG</sequence>
<keyword evidence="3" id="KW-0804">Transcription</keyword>
<keyword evidence="2" id="KW-0238">DNA-binding</keyword>
<protein>
    <submittedName>
        <fullName evidence="5">Crp/Fnr family transcriptional regulator</fullName>
    </submittedName>
</protein>
<dbReference type="InterPro" id="IPR036390">
    <property type="entry name" value="WH_DNA-bd_sf"/>
</dbReference>
<dbReference type="InterPro" id="IPR000595">
    <property type="entry name" value="cNMP-bd_dom"/>
</dbReference>
<dbReference type="InterPro" id="IPR018490">
    <property type="entry name" value="cNMP-bd_dom_sf"/>
</dbReference>